<dbReference type="EMBL" id="CDPU01000023">
    <property type="protein sequence ID" value="CEO51566.1"/>
    <property type="molecule type" value="Genomic_DNA"/>
</dbReference>
<dbReference type="PIRSF" id="PIRSF001112">
    <property type="entry name" value="Epoxide_hydrolase"/>
    <property type="match status" value="1"/>
</dbReference>
<evidence type="ECO:0000256" key="2">
    <source>
        <dbReference type="ARBA" id="ARBA00022801"/>
    </source>
</evidence>
<dbReference type="GO" id="GO:0097176">
    <property type="term" value="P:epoxide metabolic process"/>
    <property type="evidence" value="ECO:0007669"/>
    <property type="project" value="TreeGrafter"/>
</dbReference>
<sequence>MRLSTVWKAIFLASAIDAAAGSWATLPSSATIPIEEIQVTIPPESLRSLQEDLSRVRDFPLTYENTQTDLRYGVNASWVAHSTAYWRESFDWPKFQERMNKHPNFIANLTTPAGDSMGVHFMGLFSQKADAIPVAFFHGWPGAFLEFIDLLDVIKTQFNASSSPYHIIVPSLPGFTLSSAPSPESSWGTANTSALMDDLLLGLGFKSGYIAQGGDIGSFVARTLAMTSESCKGIHLNMIPSIKPDSAPPVTNDSTITPQDREVLARSQEFIETQQAYAILQGTKPSTLGFALHNNPVGLLAWTGEKFMAWTDPSHPLGIDRILQFVSMYHLTQTISRSFYSYRETSNTITPVFTPSPYISKPMGYSRFPYDNTGVPERWARDLGNLTFYRAHSGGGHFAALERPEQLWDDVTNFIKGAFPQGHF</sequence>
<evidence type="ECO:0000259" key="5">
    <source>
        <dbReference type="Pfam" id="PF06441"/>
    </source>
</evidence>
<comment type="similarity">
    <text evidence="1">Belongs to the peptidase S33 family.</text>
</comment>
<keyword evidence="2" id="KW-0378">Hydrolase</keyword>
<name>A0A0B7KA07_BIOOC</name>
<dbReference type="InterPro" id="IPR029058">
    <property type="entry name" value="AB_hydrolase_fold"/>
</dbReference>
<evidence type="ECO:0000256" key="1">
    <source>
        <dbReference type="ARBA" id="ARBA00010088"/>
    </source>
</evidence>
<keyword evidence="4" id="KW-0732">Signal</keyword>
<dbReference type="GO" id="GO:0004301">
    <property type="term" value="F:epoxide hydrolase activity"/>
    <property type="evidence" value="ECO:0007669"/>
    <property type="project" value="TreeGrafter"/>
</dbReference>
<feature type="active site" description="Proton donor" evidence="3">
    <location>
        <position position="342"/>
    </location>
</feature>
<dbReference type="PANTHER" id="PTHR21661:SF39">
    <property type="entry name" value="HYDROLASE, PUTATIVE (AFU_ORTHOLOGUE AFUA_3G08960)-RELATED"/>
    <property type="match status" value="1"/>
</dbReference>
<dbReference type="InterPro" id="IPR000639">
    <property type="entry name" value="Epox_hydrolase-like"/>
</dbReference>
<evidence type="ECO:0000256" key="4">
    <source>
        <dbReference type="SAM" id="SignalP"/>
    </source>
</evidence>
<dbReference type="InterPro" id="IPR016292">
    <property type="entry name" value="Epoxide_hydrolase"/>
</dbReference>
<organism evidence="6">
    <name type="scientific">Bionectria ochroleuca</name>
    <name type="common">Gliocladium roseum</name>
    <dbReference type="NCBI Taxonomy" id="29856"/>
    <lineage>
        <taxon>Eukaryota</taxon>
        <taxon>Fungi</taxon>
        <taxon>Dikarya</taxon>
        <taxon>Ascomycota</taxon>
        <taxon>Pezizomycotina</taxon>
        <taxon>Sordariomycetes</taxon>
        <taxon>Hypocreomycetidae</taxon>
        <taxon>Hypocreales</taxon>
        <taxon>Bionectriaceae</taxon>
        <taxon>Clonostachys</taxon>
    </lineage>
</organism>
<evidence type="ECO:0000256" key="3">
    <source>
        <dbReference type="PIRSR" id="PIRSR001112-1"/>
    </source>
</evidence>
<dbReference type="PRINTS" id="PR00412">
    <property type="entry name" value="EPOXHYDRLASE"/>
</dbReference>
<dbReference type="InterPro" id="IPR010497">
    <property type="entry name" value="Epoxide_hydro_N"/>
</dbReference>
<reference evidence="6" key="1">
    <citation type="submission" date="2015-01" db="EMBL/GenBank/DDBJ databases">
        <authorList>
            <person name="Durling Mikael"/>
        </authorList>
    </citation>
    <scope>NUCLEOTIDE SEQUENCE</scope>
</reference>
<dbReference type="Pfam" id="PF06441">
    <property type="entry name" value="EHN"/>
    <property type="match status" value="1"/>
</dbReference>
<protein>
    <recommendedName>
        <fullName evidence="5">Epoxide hydrolase N-terminal domain-containing protein</fullName>
    </recommendedName>
</protein>
<accession>A0A0B7KA07</accession>
<feature type="chain" id="PRO_5002131922" description="Epoxide hydrolase N-terminal domain-containing protein" evidence="4">
    <location>
        <begin position="22"/>
        <end position="424"/>
    </location>
</feature>
<dbReference type="AlphaFoldDB" id="A0A0B7KA07"/>
<proteinExistence type="inferred from homology"/>
<feature type="signal peptide" evidence="4">
    <location>
        <begin position="1"/>
        <end position="21"/>
    </location>
</feature>
<evidence type="ECO:0000313" key="6">
    <source>
        <dbReference type="EMBL" id="CEO51566.1"/>
    </source>
</evidence>
<feature type="active site" description="Proton acceptor" evidence="3">
    <location>
        <position position="397"/>
    </location>
</feature>
<feature type="active site" description="Nucleophile" evidence="3">
    <location>
        <position position="215"/>
    </location>
</feature>
<gene>
    <name evidence="6" type="ORF">BN869_000007624_1</name>
</gene>
<dbReference type="Gene3D" id="3.40.50.1820">
    <property type="entry name" value="alpha/beta hydrolase"/>
    <property type="match status" value="1"/>
</dbReference>
<dbReference type="PANTHER" id="PTHR21661">
    <property type="entry name" value="EPOXIDE HYDROLASE 1-RELATED"/>
    <property type="match status" value="1"/>
</dbReference>
<feature type="domain" description="Epoxide hydrolase N-terminal" evidence="5">
    <location>
        <begin position="34"/>
        <end position="147"/>
    </location>
</feature>
<dbReference type="SUPFAM" id="SSF53474">
    <property type="entry name" value="alpha/beta-Hydrolases"/>
    <property type="match status" value="1"/>
</dbReference>